<dbReference type="RefSeq" id="XP_040881073.1">
    <property type="nucleotide sequence ID" value="XM_041020950.1"/>
</dbReference>
<dbReference type="GO" id="GO:0009116">
    <property type="term" value="P:nucleoside metabolic process"/>
    <property type="evidence" value="ECO:0007669"/>
    <property type="project" value="InterPro"/>
</dbReference>
<dbReference type="Gene3D" id="3.40.50.1580">
    <property type="entry name" value="Nucleoside phosphorylase domain"/>
    <property type="match status" value="1"/>
</dbReference>
<feature type="domain" description="Nucleoside phosphorylase" evidence="1">
    <location>
        <begin position="94"/>
        <end position="296"/>
    </location>
</feature>
<dbReference type="InterPro" id="IPR035994">
    <property type="entry name" value="Nucleoside_phosphorylase_sf"/>
</dbReference>
<dbReference type="InterPro" id="IPR000845">
    <property type="entry name" value="Nucleoside_phosphorylase_d"/>
</dbReference>
<keyword evidence="3" id="KW-1185">Reference proteome</keyword>
<name>A0A074VTE8_AURM1</name>
<dbReference type="Pfam" id="PF01048">
    <property type="entry name" value="PNP_UDP_1"/>
    <property type="match status" value="1"/>
</dbReference>
<dbReference type="HOGENOM" id="CLU_000288_34_22_1"/>
<proteinExistence type="predicted"/>
<reference evidence="2 3" key="1">
    <citation type="journal article" date="2014" name="BMC Genomics">
        <title>Genome sequencing of four Aureobasidium pullulans varieties: biotechnological potential, stress tolerance, and description of new species.</title>
        <authorList>
            <person name="Gostin Ar C."/>
            <person name="Ohm R.A."/>
            <person name="Kogej T."/>
            <person name="Sonjak S."/>
            <person name="Turk M."/>
            <person name="Zajc J."/>
            <person name="Zalar P."/>
            <person name="Grube M."/>
            <person name="Sun H."/>
            <person name="Han J."/>
            <person name="Sharma A."/>
            <person name="Chiniquy J."/>
            <person name="Ngan C.Y."/>
            <person name="Lipzen A."/>
            <person name="Barry K."/>
            <person name="Grigoriev I.V."/>
            <person name="Gunde-Cimerman N."/>
        </authorList>
    </citation>
    <scope>NUCLEOTIDE SEQUENCE [LARGE SCALE GENOMIC DNA]</scope>
    <source>
        <strain evidence="2 3">CBS 110374</strain>
    </source>
</reference>
<evidence type="ECO:0000313" key="3">
    <source>
        <dbReference type="Proteomes" id="UP000030672"/>
    </source>
</evidence>
<evidence type="ECO:0000259" key="1">
    <source>
        <dbReference type="Pfam" id="PF01048"/>
    </source>
</evidence>
<dbReference type="InterPro" id="IPR053137">
    <property type="entry name" value="NLR-like"/>
</dbReference>
<dbReference type="SUPFAM" id="SSF53167">
    <property type="entry name" value="Purine and uridine phosphorylases"/>
    <property type="match status" value="1"/>
</dbReference>
<dbReference type="STRING" id="1043003.A0A074VTE8"/>
<evidence type="ECO:0000313" key="2">
    <source>
        <dbReference type="EMBL" id="KEQ64050.1"/>
    </source>
</evidence>
<organism evidence="2 3">
    <name type="scientific">Aureobasidium melanogenum (strain CBS 110374)</name>
    <name type="common">Aureobasidium pullulans var. melanogenum</name>
    <dbReference type="NCBI Taxonomy" id="1043003"/>
    <lineage>
        <taxon>Eukaryota</taxon>
        <taxon>Fungi</taxon>
        <taxon>Dikarya</taxon>
        <taxon>Ascomycota</taxon>
        <taxon>Pezizomycotina</taxon>
        <taxon>Dothideomycetes</taxon>
        <taxon>Dothideomycetidae</taxon>
        <taxon>Dothideales</taxon>
        <taxon>Saccotheciaceae</taxon>
        <taxon>Aureobasidium</taxon>
    </lineage>
</organism>
<gene>
    <name evidence="2" type="ORF">M437DRAFT_44706</name>
</gene>
<sequence>MTLTLAQIQIGWISALPIEALLAEIMLDELIEQTIPLPPNDNNIYTYGRIKISGSDASHIVAIAQLPLSNPGKSSTATVANNMRRTFPNLKFGIMVGIAGGVWTQEEDIRLGDVIVGVPDDGGPGVIQYDYGKAIQEREFSPKGSFNRAPDVLRTAAGMLKRKHMRRPGKYVSILENPEVKRHAPHPSVDSLFCPTYLHQGGRTCEGCDTAHLRARLLRSDSTPRIHYGAIASGDQVIKDAIMAEKIRRTHNIMCFEMEAAGLDAFPCLVIRGISDYADTHKNDDWHAYAAATAAAYAKELLAVVPVTAVAGLPRTG</sequence>
<accession>A0A074VTE8</accession>
<dbReference type="GO" id="GO:0003824">
    <property type="term" value="F:catalytic activity"/>
    <property type="evidence" value="ECO:0007669"/>
    <property type="project" value="InterPro"/>
</dbReference>
<dbReference type="PANTHER" id="PTHR46082">
    <property type="entry name" value="ATP/GTP-BINDING PROTEIN-RELATED"/>
    <property type="match status" value="1"/>
</dbReference>
<dbReference type="EMBL" id="KL584829">
    <property type="protein sequence ID" value="KEQ64050.1"/>
    <property type="molecule type" value="Genomic_DNA"/>
</dbReference>
<protein>
    <submittedName>
        <fullName evidence="2">Purine and uridine phosphorylase</fullName>
    </submittedName>
</protein>
<dbReference type="GeneID" id="63914323"/>
<dbReference type="PANTHER" id="PTHR46082:SF11">
    <property type="entry name" value="AAA+ ATPASE DOMAIN-CONTAINING PROTEIN-RELATED"/>
    <property type="match status" value="1"/>
</dbReference>
<dbReference type="AlphaFoldDB" id="A0A074VTE8"/>
<dbReference type="Proteomes" id="UP000030672">
    <property type="component" value="Unassembled WGS sequence"/>
</dbReference>